<evidence type="ECO:0000313" key="4">
    <source>
        <dbReference type="Proteomes" id="UP000824120"/>
    </source>
</evidence>
<feature type="region of interest" description="Disordered" evidence="1">
    <location>
        <begin position="1"/>
        <end position="42"/>
    </location>
</feature>
<dbReference type="EMBL" id="JACXVP010000001">
    <property type="protein sequence ID" value="KAG5629430.1"/>
    <property type="molecule type" value="Genomic_DNA"/>
</dbReference>
<keyword evidence="4" id="KW-1185">Reference proteome</keyword>
<dbReference type="InterPro" id="IPR054722">
    <property type="entry name" value="PolX-like_BBD"/>
</dbReference>
<dbReference type="OrthoDB" id="5544992at2759"/>
<feature type="domain" description="Retrovirus-related Pol polyprotein from transposon TNT 1-94-like beta-barrel" evidence="2">
    <location>
        <begin position="160"/>
        <end position="194"/>
    </location>
</feature>
<name>A0A9J6AY39_SOLCO</name>
<sequence length="284" mass="31036">MATPQGKFNQKVGNQGMRHTNPTQKFAVNNNQRNGKGALKGKPMRTKLIGFPDDFEFTKFNFYPNKANGVIAGVETEGVHNSQKEANGSNVIPGNSFAHENNFGQYLNKDQYANLVEQVTRDVQMKQGSTSASGFNAGAIAGTNLHYSGSCFSVFNSSTWIIDSGASEHMCFDSKFFTSLSPLLRPISITLPNSFRIISTNSPPLFPNFPPDLSDPPPMPSSHFLSPATTPEIFSPSINTGSHIQESSFHVSPTPTSSSPDLSPAPPRRSARISHRPEYLYDYV</sequence>
<dbReference type="Pfam" id="PF22936">
    <property type="entry name" value="Pol_BBD"/>
    <property type="match status" value="1"/>
</dbReference>
<accession>A0A9J6AY39</accession>
<reference evidence="3 4" key="1">
    <citation type="submission" date="2020-09" db="EMBL/GenBank/DDBJ databases">
        <title>De no assembly of potato wild relative species, Solanum commersonii.</title>
        <authorList>
            <person name="Cho K."/>
        </authorList>
    </citation>
    <scope>NUCLEOTIDE SEQUENCE [LARGE SCALE GENOMIC DNA]</scope>
    <source>
        <strain evidence="3">LZ3.2</strain>
        <tissue evidence="3">Leaf</tissue>
    </source>
</reference>
<feature type="region of interest" description="Disordered" evidence="1">
    <location>
        <begin position="245"/>
        <end position="276"/>
    </location>
</feature>
<protein>
    <recommendedName>
        <fullName evidence="2">Retrovirus-related Pol polyprotein from transposon TNT 1-94-like beta-barrel domain-containing protein</fullName>
    </recommendedName>
</protein>
<evidence type="ECO:0000256" key="1">
    <source>
        <dbReference type="SAM" id="MobiDB-lite"/>
    </source>
</evidence>
<evidence type="ECO:0000259" key="2">
    <source>
        <dbReference type="Pfam" id="PF22936"/>
    </source>
</evidence>
<gene>
    <name evidence="3" type="ORF">H5410_001147</name>
</gene>
<proteinExistence type="predicted"/>
<dbReference type="Proteomes" id="UP000824120">
    <property type="component" value="Chromosome 1"/>
</dbReference>
<organism evidence="3 4">
    <name type="scientific">Solanum commersonii</name>
    <name type="common">Commerson's wild potato</name>
    <name type="synonym">Commerson's nightshade</name>
    <dbReference type="NCBI Taxonomy" id="4109"/>
    <lineage>
        <taxon>Eukaryota</taxon>
        <taxon>Viridiplantae</taxon>
        <taxon>Streptophyta</taxon>
        <taxon>Embryophyta</taxon>
        <taxon>Tracheophyta</taxon>
        <taxon>Spermatophyta</taxon>
        <taxon>Magnoliopsida</taxon>
        <taxon>eudicotyledons</taxon>
        <taxon>Gunneridae</taxon>
        <taxon>Pentapetalae</taxon>
        <taxon>asterids</taxon>
        <taxon>lamiids</taxon>
        <taxon>Solanales</taxon>
        <taxon>Solanaceae</taxon>
        <taxon>Solanoideae</taxon>
        <taxon>Solaneae</taxon>
        <taxon>Solanum</taxon>
    </lineage>
</organism>
<evidence type="ECO:0000313" key="3">
    <source>
        <dbReference type="EMBL" id="KAG5629430.1"/>
    </source>
</evidence>
<dbReference type="AlphaFoldDB" id="A0A9J6AY39"/>
<feature type="compositionally biased region" description="Polar residues" evidence="1">
    <location>
        <begin position="1"/>
        <end position="34"/>
    </location>
</feature>
<feature type="compositionally biased region" description="Low complexity" evidence="1">
    <location>
        <begin position="247"/>
        <end position="262"/>
    </location>
</feature>
<comment type="caution">
    <text evidence="3">The sequence shown here is derived from an EMBL/GenBank/DDBJ whole genome shotgun (WGS) entry which is preliminary data.</text>
</comment>